<dbReference type="PANTHER" id="PTHR12147">
    <property type="entry name" value="METALLOPEPTIDASE M28 FAMILY MEMBER"/>
    <property type="match status" value="1"/>
</dbReference>
<protein>
    <submittedName>
        <fullName evidence="2">Peptidase M28</fullName>
    </submittedName>
</protein>
<dbReference type="Proteomes" id="UP000240009">
    <property type="component" value="Unassembled WGS sequence"/>
</dbReference>
<evidence type="ECO:0000313" key="2">
    <source>
        <dbReference type="EMBL" id="PQO37124.1"/>
    </source>
</evidence>
<dbReference type="Pfam" id="PF04389">
    <property type="entry name" value="Peptidase_M28"/>
    <property type="match status" value="1"/>
</dbReference>
<dbReference type="GO" id="GO:0008235">
    <property type="term" value="F:metalloexopeptidase activity"/>
    <property type="evidence" value="ECO:0007669"/>
    <property type="project" value="InterPro"/>
</dbReference>
<reference evidence="2 3" key="1">
    <citation type="submission" date="2018-02" db="EMBL/GenBank/DDBJ databases">
        <title>Comparative genomes isolates from brazilian mangrove.</title>
        <authorList>
            <person name="Araujo J.E."/>
            <person name="Taketani R.G."/>
            <person name="Silva M.C.P."/>
            <person name="Loureco M.V."/>
            <person name="Andreote F.D."/>
        </authorList>
    </citation>
    <scope>NUCLEOTIDE SEQUENCE [LARGE SCALE GENOMIC DNA]</scope>
    <source>
        <strain evidence="2 3">HEX-2 MGV</strain>
    </source>
</reference>
<dbReference type="Gene3D" id="3.40.630.10">
    <property type="entry name" value="Zn peptidases"/>
    <property type="match status" value="1"/>
</dbReference>
<evidence type="ECO:0000259" key="1">
    <source>
        <dbReference type="Pfam" id="PF04389"/>
    </source>
</evidence>
<evidence type="ECO:0000313" key="3">
    <source>
        <dbReference type="Proteomes" id="UP000240009"/>
    </source>
</evidence>
<proteinExistence type="predicted"/>
<dbReference type="OrthoDB" id="9762302at2"/>
<dbReference type="PANTHER" id="PTHR12147:SF26">
    <property type="entry name" value="PEPTIDASE M28 DOMAIN-CONTAINING PROTEIN"/>
    <property type="match status" value="1"/>
</dbReference>
<dbReference type="SUPFAM" id="SSF53187">
    <property type="entry name" value="Zn-dependent exopeptidases"/>
    <property type="match status" value="1"/>
</dbReference>
<name>A0A2S8FZ15_9BACT</name>
<comment type="caution">
    <text evidence="2">The sequence shown here is derived from an EMBL/GenBank/DDBJ whole genome shotgun (WGS) entry which is preliminary data.</text>
</comment>
<dbReference type="InterPro" id="IPR007484">
    <property type="entry name" value="Peptidase_M28"/>
</dbReference>
<accession>A0A2S8FZ15</accession>
<sequence>MNHEDKQALQQRLFRHVDCLASLIGPRCFRKAGSMDATTGYLRQQWSQMGYDIQEEPFNALSDIATNFVVETPGTSRAEEIVVLGAHYDTVLATPGADDNASAVAVLLEVSRLLKDHVGKRTARYVAFACEEPPYFNVDSMGSQHHARTAKQRGDDIVGMLCLEMVGYFKDEPGSQPYPEEIPKWLTWPLPKRGNFLAALGNLDSWKLAYQFHRGFKRGSRLPVWALPLPDRFEFIFMSDNRAFWEQGYPALMLTDTAFVRNPNYHQASDTPDTLDYARMAEVALGVASAMKRLLK</sequence>
<dbReference type="GO" id="GO:0006508">
    <property type="term" value="P:proteolysis"/>
    <property type="evidence" value="ECO:0007669"/>
    <property type="project" value="InterPro"/>
</dbReference>
<dbReference type="InterPro" id="IPR045175">
    <property type="entry name" value="M28_fam"/>
</dbReference>
<dbReference type="AlphaFoldDB" id="A0A2S8FZ15"/>
<organism evidence="2 3">
    <name type="scientific">Blastopirellula marina</name>
    <dbReference type="NCBI Taxonomy" id="124"/>
    <lineage>
        <taxon>Bacteria</taxon>
        <taxon>Pseudomonadati</taxon>
        <taxon>Planctomycetota</taxon>
        <taxon>Planctomycetia</taxon>
        <taxon>Pirellulales</taxon>
        <taxon>Pirellulaceae</taxon>
        <taxon>Blastopirellula</taxon>
    </lineage>
</organism>
<feature type="domain" description="Peptidase M28" evidence="1">
    <location>
        <begin position="67"/>
        <end position="289"/>
    </location>
</feature>
<gene>
    <name evidence="2" type="ORF">C5Y96_06700</name>
</gene>
<dbReference type="EMBL" id="PUIA01000017">
    <property type="protein sequence ID" value="PQO37124.1"/>
    <property type="molecule type" value="Genomic_DNA"/>
</dbReference>